<reference evidence="2" key="2">
    <citation type="submission" date="2018-04" db="EMBL/GenBank/DDBJ databases">
        <title>OnivRS2 (Oryza nivara Reference Sequence Version 2).</title>
        <authorList>
            <person name="Zhang J."/>
            <person name="Kudrna D."/>
            <person name="Lee S."/>
            <person name="Talag J."/>
            <person name="Rajasekar S."/>
            <person name="Welchert J."/>
            <person name="Hsing Y.-I."/>
            <person name="Wing R.A."/>
        </authorList>
    </citation>
    <scope>NUCLEOTIDE SEQUENCE [LARGE SCALE GENOMIC DNA]</scope>
    <source>
        <strain evidence="2">SL10</strain>
    </source>
</reference>
<feature type="compositionally biased region" description="Basic and acidic residues" evidence="1">
    <location>
        <begin position="89"/>
        <end position="99"/>
    </location>
</feature>
<reference evidence="2" key="1">
    <citation type="submission" date="2015-04" db="UniProtKB">
        <authorList>
            <consortium name="EnsemblPlants"/>
        </authorList>
    </citation>
    <scope>IDENTIFICATION</scope>
    <source>
        <strain evidence="2">SL10</strain>
    </source>
</reference>
<feature type="compositionally biased region" description="Basic and acidic residues" evidence="1">
    <location>
        <begin position="47"/>
        <end position="59"/>
    </location>
</feature>
<evidence type="ECO:0000313" key="2">
    <source>
        <dbReference type="EnsemblPlants" id="ONIVA05G12140.1"/>
    </source>
</evidence>
<proteinExistence type="predicted"/>
<organism evidence="2">
    <name type="scientific">Oryza nivara</name>
    <name type="common">Indian wild rice</name>
    <name type="synonym">Oryza sativa f. spontanea</name>
    <dbReference type="NCBI Taxonomy" id="4536"/>
    <lineage>
        <taxon>Eukaryota</taxon>
        <taxon>Viridiplantae</taxon>
        <taxon>Streptophyta</taxon>
        <taxon>Embryophyta</taxon>
        <taxon>Tracheophyta</taxon>
        <taxon>Spermatophyta</taxon>
        <taxon>Magnoliopsida</taxon>
        <taxon>Liliopsida</taxon>
        <taxon>Poales</taxon>
        <taxon>Poaceae</taxon>
        <taxon>BOP clade</taxon>
        <taxon>Oryzoideae</taxon>
        <taxon>Oryzeae</taxon>
        <taxon>Oryzinae</taxon>
        <taxon>Oryza</taxon>
    </lineage>
</organism>
<protein>
    <submittedName>
        <fullName evidence="2">Uncharacterized protein</fullName>
    </submittedName>
</protein>
<dbReference type="HOGENOM" id="CLU_2324351_0_0_1"/>
<accession>A0A0E0HCL8</accession>
<evidence type="ECO:0000256" key="1">
    <source>
        <dbReference type="SAM" id="MobiDB-lite"/>
    </source>
</evidence>
<dbReference type="Gramene" id="ONIVA05G12140.1">
    <property type="protein sequence ID" value="ONIVA05G12140.1"/>
    <property type="gene ID" value="ONIVA05G12140"/>
</dbReference>
<evidence type="ECO:0000313" key="3">
    <source>
        <dbReference type="Proteomes" id="UP000006591"/>
    </source>
</evidence>
<dbReference type="Proteomes" id="UP000006591">
    <property type="component" value="Chromosome 5"/>
</dbReference>
<dbReference type="AlphaFoldDB" id="A0A0E0HCL8"/>
<feature type="region of interest" description="Disordered" evidence="1">
    <location>
        <begin position="13"/>
        <end position="99"/>
    </location>
</feature>
<name>A0A0E0HCL8_ORYNI</name>
<dbReference type="EnsemblPlants" id="ONIVA05G12140.1">
    <property type="protein sequence ID" value="ONIVA05G12140.1"/>
    <property type="gene ID" value="ONIVA05G12140"/>
</dbReference>
<sequence>MACDYLAFDMAGGGATTSRDSLNKGAAADKGGGGEADADGGALAGEKAARKGEGVEGAEKATALEGEETPGQATEAAREMDGDGGGDGGEWRWEVLKWG</sequence>
<keyword evidence="3" id="KW-1185">Reference proteome</keyword>